<dbReference type="SMART" id="SM00382">
    <property type="entry name" value="AAA"/>
    <property type="match status" value="1"/>
</dbReference>
<evidence type="ECO:0000259" key="5">
    <source>
        <dbReference type="PROSITE" id="PS50893"/>
    </source>
</evidence>
<feature type="domain" description="ABC transporter" evidence="5">
    <location>
        <begin position="5"/>
        <end position="235"/>
    </location>
</feature>
<keyword evidence="2" id="KW-0813">Transport</keyword>
<dbReference type="GO" id="GO:0005524">
    <property type="term" value="F:ATP binding"/>
    <property type="evidence" value="ECO:0007669"/>
    <property type="project" value="UniProtKB-KW"/>
</dbReference>
<dbReference type="PANTHER" id="PTHR42711:SF5">
    <property type="entry name" value="ABC TRANSPORTER ATP-BINDING PROTEIN NATA"/>
    <property type="match status" value="1"/>
</dbReference>
<dbReference type="InterPro" id="IPR050763">
    <property type="entry name" value="ABC_transporter_ATP-binding"/>
</dbReference>
<keyword evidence="3" id="KW-0547">Nucleotide-binding</keyword>
<evidence type="ECO:0000256" key="2">
    <source>
        <dbReference type="ARBA" id="ARBA00022448"/>
    </source>
</evidence>
<dbReference type="EMBL" id="AWVF01000386">
    <property type="protein sequence ID" value="ERJ89246.1"/>
    <property type="molecule type" value="Genomic_DNA"/>
</dbReference>
<dbReference type="HOGENOM" id="CLU_000604_1_2_9"/>
<dbReference type="Gene3D" id="3.40.50.300">
    <property type="entry name" value="P-loop containing nucleotide triphosphate hydrolases"/>
    <property type="match status" value="1"/>
</dbReference>
<dbReference type="PROSITE" id="PS00211">
    <property type="entry name" value="ABC_TRANSPORTER_1"/>
    <property type="match status" value="1"/>
</dbReference>
<dbReference type="STRING" id="411473.RUMCAL_02969"/>
<dbReference type="OrthoDB" id="9804819at2"/>
<evidence type="ECO:0000313" key="6">
    <source>
        <dbReference type="EMBL" id="ERJ89246.1"/>
    </source>
</evidence>
<evidence type="ECO:0000256" key="3">
    <source>
        <dbReference type="ARBA" id="ARBA00022741"/>
    </source>
</evidence>
<dbReference type="AlphaFoldDB" id="U2JSJ7"/>
<evidence type="ECO:0000313" key="7">
    <source>
        <dbReference type="Proteomes" id="UP000016662"/>
    </source>
</evidence>
<dbReference type="SUPFAM" id="SSF52540">
    <property type="entry name" value="P-loop containing nucleoside triphosphate hydrolases"/>
    <property type="match status" value="1"/>
</dbReference>
<dbReference type="GO" id="GO:0016887">
    <property type="term" value="F:ATP hydrolysis activity"/>
    <property type="evidence" value="ECO:0007669"/>
    <property type="project" value="InterPro"/>
</dbReference>
<sequence>MENCIEIQHLQKSFGTVHAVNDLSLQVKQGELFAFLGINGAGKSTTISMLCGQLRQDAGSVRIQGKDTLEDMPQIRQSLGVVFQHSVLDKQLSVLDNLKTRAALYGITGRAFQKRLIELDKLLELKLLLKRSVGKLSGGQRRRIDIARAIFHQPQLLILDEPTTGLDPQTRKSVWRVIGELRKKKHMTVFLTTHYMEEAADADHVVILDEGRILAEGTPLELKNRYTGDTITLYHAEESAVAALGLPYEKVGAALQIAVPDTRTATQLILQQPELFTDYEIIKGRMDDVFLAVTGKNMGGADNVESHVSA</sequence>
<dbReference type="InterPro" id="IPR003439">
    <property type="entry name" value="ABC_transporter-like_ATP-bd"/>
</dbReference>
<dbReference type="PANTHER" id="PTHR42711">
    <property type="entry name" value="ABC TRANSPORTER ATP-BINDING PROTEIN"/>
    <property type="match status" value="1"/>
</dbReference>
<dbReference type="Proteomes" id="UP000016662">
    <property type="component" value="Unassembled WGS sequence"/>
</dbReference>
<comment type="similarity">
    <text evidence="1">Belongs to the ABC transporter superfamily.</text>
</comment>
<dbReference type="PATRIC" id="fig|411473.3.peg.2496"/>
<dbReference type="InterPro" id="IPR027417">
    <property type="entry name" value="P-loop_NTPase"/>
</dbReference>
<keyword evidence="7" id="KW-1185">Reference proteome</keyword>
<dbReference type="InterPro" id="IPR017871">
    <property type="entry name" value="ABC_transporter-like_CS"/>
</dbReference>
<dbReference type="PROSITE" id="PS50893">
    <property type="entry name" value="ABC_TRANSPORTER_2"/>
    <property type="match status" value="1"/>
</dbReference>
<evidence type="ECO:0000256" key="1">
    <source>
        <dbReference type="ARBA" id="ARBA00005417"/>
    </source>
</evidence>
<gene>
    <name evidence="6" type="ORF">RUMCAL_02969</name>
</gene>
<dbReference type="eggNOG" id="COG1131">
    <property type="taxonomic scope" value="Bacteria"/>
</dbReference>
<dbReference type="RefSeq" id="WP_021681162.1">
    <property type="nucleotide sequence ID" value="NZ_KI260336.1"/>
</dbReference>
<organism evidence="6 7">
    <name type="scientific">Ruminococcus callidus ATCC 27760</name>
    <dbReference type="NCBI Taxonomy" id="411473"/>
    <lineage>
        <taxon>Bacteria</taxon>
        <taxon>Bacillati</taxon>
        <taxon>Bacillota</taxon>
        <taxon>Clostridia</taxon>
        <taxon>Eubacteriales</taxon>
        <taxon>Oscillospiraceae</taxon>
        <taxon>Ruminococcus</taxon>
    </lineage>
</organism>
<protein>
    <submittedName>
        <fullName evidence="6">ABC transporter, ATP-binding protein</fullName>
    </submittedName>
</protein>
<dbReference type="InterPro" id="IPR003593">
    <property type="entry name" value="AAA+_ATPase"/>
</dbReference>
<accession>U2JSJ7</accession>
<evidence type="ECO:0000256" key="4">
    <source>
        <dbReference type="ARBA" id="ARBA00022840"/>
    </source>
</evidence>
<proteinExistence type="inferred from homology"/>
<reference evidence="6 7" key="1">
    <citation type="submission" date="2013-07" db="EMBL/GenBank/DDBJ databases">
        <authorList>
            <person name="Weinstock G."/>
            <person name="Sodergren E."/>
            <person name="Wylie T."/>
            <person name="Fulton L."/>
            <person name="Fulton R."/>
            <person name="Fronick C."/>
            <person name="O'Laughlin M."/>
            <person name="Godfrey J."/>
            <person name="Miner T."/>
            <person name="Herter B."/>
            <person name="Appelbaum E."/>
            <person name="Cordes M."/>
            <person name="Lek S."/>
            <person name="Wollam A."/>
            <person name="Pepin K.H."/>
            <person name="Palsikar V.B."/>
            <person name="Mitreva M."/>
            <person name="Wilson R.K."/>
        </authorList>
    </citation>
    <scope>NUCLEOTIDE SEQUENCE [LARGE SCALE GENOMIC DNA]</scope>
    <source>
        <strain evidence="6 7">ATCC 27760</strain>
    </source>
</reference>
<name>U2JSJ7_9FIRM</name>
<dbReference type="Pfam" id="PF00005">
    <property type="entry name" value="ABC_tran"/>
    <property type="match status" value="1"/>
</dbReference>
<keyword evidence="4 6" id="KW-0067">ATP-binding</keyword>
<comment type="caution">
    <text evidence="6">The sequence shown here is derived from an EMBL/GenBank/DDBJ whole genome shotgun (WGS) entry which is preliminary data.</text>
</comment>